<dbReference type="EMBL" id="JARIHO010000001">
    <property type="protein sequence ID" value="KAJ7369146.1"/>
    <property type="molecule type" value="Genomic_DNA"/>
</dbReference>
<protein>
    <submittedName>
        <fullName evidence="1">Uncharacterized protein</fullName>
    </submittedName>
</protein>
<evidence type="ECO:0000313" key="1">
    <source>
        <dbReference type="EMBL" id="KAJ7369146.1"/>
    </source>
</evidence>
<reference evidence="1" key="1">
    <citation type="submission" date="2023-03" db="EMBL/GenBank/DDBJ databases">
        <title>Massive genome expansion in bonnet fungi (Mycena s.s.) driven by repeated elements and novel gene families across ecological guilds.</title>
        <authorList>
            <consortium name="Lawrence Berkeley National Laboratory"/>
            <person name="Harder C.B."/>
            <person name="Miyauchi S."/>
            <person name="Viragh M."/>
            <person name="Kuo A."/>
            <person name="Thoen E."/>
            <person name="Andreopoulos B."/>
            <person name="Lu D."/>
            <person name="Skrede I."/>
            <person name="Drula E."/>
            <person name="Henrissat B."/>
            <person name="Morin E."/>
            <person name="Kohler A."/>
            <person name="Barry K."/>
            <person name="LaButti K."/>
            <person name="Morin E."/>
            <person name="Salamov A."/>
            <person name="Lipzen A."/>
            <person name="Mereny Z."/>
            <person name="Hegedus B."/>
            <person name="Baldrian P."/>
            <person name="Stursova M."/>
            <person name="Weitz H."/>
            <person name="Taylor A."/>
            <person name="Grigoriev I.V."/>
            <person name="Nagy L.G."/>
            <person name="Martin F."/>
            <person name="Kauserud H."/>
        </authorList>
    </citation>
    <scope>NUCLEOTIDE SEQUENCE</scope>
    <source>
        <strain evidence="1">CBHHK002</strain>
    </source>
</reference>
<name>A0AAD7F7G4_9AGAR</name>
<organism evidence="1 2">
    <name type="scientific">Mycena albidolilacea</name>
    <dbReference type="NCBI Taxonomy" id="1033008"/>
    <lineage>
        <taxon>Eukaryota</taxon>
        <taxon>Fungi</taxon>
        <taxon>Dikarya</taxon>
        <taxon>Basidiomycota</taxon>
        <taxon>Agaricomycotina</taxon>
        <taxon>Agaricomycetes</taxon>
        <taxon>Agaricomycetidae</taxon>
        <taxon>Agaricales</taxon>
        <taxon>Marasmiineae</taxon>
        <taxon>Mycenaceae</taxon>
        <taxon>Mycena</taxon>
    </lineage>
</organism>
<evidence type="ECO:0000313" key="2">
    <source>
        <dbReference type="Proteomes" id="UP001218218"/>
    </source>
</evidence>
<sequence>MFVLKCLPNTYNTLEPEGYLFLCPPEDFRAGHDGFRWPHQPALWSFDPSGAVRLSAKDAKILGFPLIHTETLIHGRSWDKNVYEGLRRFNRAKGLDLDNQEAAMRLGYPLYKLFNEEIPLAYDCVYSKIEKLNSPVRELFGGQNHTALLEQSLKISARLPGYPYSMNRNSSKAVTLAPIPSPSMTLQPHSKSEFTVVSMTNNAGSAPYSGAFFPGAAGFTIGGGNFTSNVTNNVLNPPLEQPFGLL</sequence>
<comment type="caution">
    <text evidence="1">The sequence shown here is derived from an EMBL/GenBank/DDBJ whole genome shotgun (WGS) entry which is preliminary data.</text>
</comment>
<keyword evidence="2" id="KW-1185">Reference proteome</keyword>
<gene>
    <name evidence="1" type="ORF">DFH08DRAFT_929059</name>
</gene>
<proteinExistence type="predicted"/>
<dbReference type="AlphaFoldDB" id="A0AAD7F7G4"/>
<accession>A0AAD7F7G4</accession>
<dbReference type="Proteomes" id="UP001218218">
    <property type="component" value="Unassembled WGS sequence"/>
</dbReference>